<dbReference type="EMBL" id="JAJJMB010000061">
    <property type="protein sequence ID" value="KAI3963524.1"/>
    <property type="molecule type" value="Genomic_DNA"/>
</dbReference>
<dbReference type="CDD" id="cd17416">
    <property type="entry name" value="MFS_NPF1_2"/>
    <property type="match status" value="1"/>
</dbReference>
<feature type="transmembrane region" description="Helical" evidence="6">
    <location>
        <begin position="69"/>
        <end position="86"/>
    </location>
</feature>
<dbReference type="AlphaFoldDB" id="A0AAD4TLX6"/>
<organism evidence="7 8">
    <name type="scientific">Papaver atlanticum</name>
    <dbReference type="NCBI Taxonomy" id="357466"/>
    <lineage>
        <taxon>Eukaryota</taxon>
        <taxon>Viridiplantae</taxon>
        <taxon>Streptophyta</taxon>
        <taxon>Embryophyta</taxon>
        <taxon>Tracheophyta</taxon>
        <taxon>Spermatophyta</taxon>
        <taxon>Magnoliopsida</taxon>
        <taxon>Ranunculales</taxon>
        <taxon>Papaveraceae</taxon>
        <taxon>Papaveroideae</taxon>
        <taxon>Papaver</taxon>
    </lineage>
</organism>
<name>A0AAD4TLX6_9MAGN</name>
<evidence type="ECO:0000256" key="4">
    <source>
        <dbReference type="ARBA" id="ARBA00022989"/>
    </source>
</evidence>
<dbReference type="InterPro" id="IPR036259">
    <property type="entry name" value="MFS_trans_sf"/>
</dbReference>
<comment type="caution">
    <text evidence="7">The sequence shown here is derived from an EMBL/GenBank/DDBJ whole genome shotgun (WGS) entry which is preliminary data.</text>
</comment>
<dbReference type="GO" id="GO:0016020">
    <property type="term" value="C:membrane"/>
    <property type="evidence" value="ECO:0007669"/>
    <property type="project" value="UniProtKB-SubCell"/>
</dbReference>
<feature type="transmembrane region" description="Helical" evidence="6">
    <location>
        <begin position="406"/>
        <end position="425"/>
    </location>
</feature>
<dbReference type="Proteomes" id="UP001202328">
    <property type="component" value="Unassembled WGS sequence"/>
</dbReference>
<feature type="transmembrane region" description="Helical" evidence="6">
    <location>
        <begin position="371"/>
        <end position="394"/>
    </location>
</feature>
<reference evidence="7" key="1">
    <citation type="submission" date="2022-04" db="EMBL/GenBank/DDBJ databases">
        <title>A functionally conserved STORR gene fusion in Papaver species that diverged 16.8 million years ago.</title>
        <authorList>
            <person name="Catania T."/>
        </authorList>
    </citation>
    <scope>NUCLEOTIDE SEQUENCE</scope>
    <source>
        <strain evidence="7">S-188037</strain>
    </source>
</reference>
<feature type="transmembrane region" description="Helical" evidence="6">
    <location>
        <begin position="574"/>
        <end position="596"/>
    </location>
</feature>
<feature type="transmembrane region" description="Helical" evidence="6">
    <location>
        <begin position="242"/>
        <end position="261"/>
    </location>
</feature>
<feature type="transmembrane region" description="Helical" evidence="6">
    <location>
        <begin position="217"/>
        <end position="236"/>
    </location>
</feature>
<dbReference type="Gene3D" id="1.20.1250.20">
    <property type="entry name" value="MFS general substrate transporter like domains"/>
    <property type="match status" value="1"/>
</dbReference>
<evidence type="ECO:0000256" key="6">
    <source>
        <dbReference type="SAM" id="Phobius"/>
    </source>
</evidence>
<feature type="transmembrane region" description="Helical" evidence="6">
    <location>
        <begin position="92"/>
        <end position="114"/>
    </location>
</feature>
<feature type="transmembrane region" description="Helical" evidence="6">
    <location>
        <begin position="126"/>
        <end position="149"/>
    </location>
</feature>
<sequence length="616" mass="68476">MQVESKDKILRSSNHPSWIFCFPSKYFSSPVSTKKDPAITGEDSKTIQRKPAGWKAMPYIIGNETFERLASYGLIGNFMVYLLTHFNMNQIYAANLLTVWAGTTNFAPLIGAFLSDAYLGRFKTLAYASFISFTGLLVLTLTAAIPDLYPPSCTSEQLQHAQCIGPSKYQLGFLFLALGLLTVGAGGIRPCSIPFGVDQFDPTTDEGKKGITSFFNWYYFSFTVVIMIALTVLVYIQGLSWVWGLANTTFLMFCAIVLFFAGTRIYVYIQPDVSVFSGIVQVFVAAYKKRKLKLPSSFDHAVHEHVLYDPPLKGSSTFSKIPYSNQFRILNKAAIIENGGLKPDGTPVNKWRLCSIQQVEELKCITRAMPIWVSGIICFTAIVQQHTFTVLQALKMDRHLGPNFQIPAGSLSVISMITIALWLPIYDRILVPNLHKITKKEGGITILQRMGIGLIFSVFAMIAAGFVEIKRRESANGAANADGIAPITVLWLALQLVLMGLAEAFNIIGQIEFYNKEFPEHMLTVSNSLLHCSIGAAFYFSSFLVAVVHEKTSKNGSSGWFDNKNINDGRLENFYFLIGGLGAANFMYFLFVAHLYRYKGSVIHDDNVSVKKVVLV</sequence>
<feature type="transmembrane region" description="Helical" evidence="6">
    <location>
        <begin position="169"/>
        <end position="188"/>
    </location>
</feature>
<evidence type="ECO:0000256" key="5">
    <source>
        <dbReference type="ARBA" id="ARBA00023136"/>
    </source>
</evidence>
<evidence type="ECO:0000256" key="2">
    <source>
        <dbReference type="ARBA" id="ARBA00005982"/>
    </source>
</evidence>
<accession>A0AAD4TLX6</accession>
<keyword evidence="5 6" id="KW-0472">Membrane</keyword>
<keyword evidence="3 6" id="KW-0812">Transmembrane</keyword>
<comment type="similarity">
    <text evidence="2">Belongs to the major facilitator superfamily. Proton-dependent oligopeptide transporter (POT/PTR) (TC 2.A.17) family.</text>
</comment>
<dbReference type="GO" id="GO:0022857">
    <property type="term" value="F:transmembrane transporter activity"/>
    <property type="evidence" value="ECO:0007669"/>
    <property type="project" value="InterPro"/>
</dbReference>
<keyword evidence="4 6" id="KW-1133">Transmembrane helix</keyword>
<evidence type="ECO:0000313" key="7">
    <source>
        <dbReference type="EMBL" id="KAI3963524.1"/>
    </source>
</evidence>
<feature type="transmembrane region" description="Helical" evidence="6">
    <location>
        <begin position="487"/>
        <end position="508"/>
    </location>
</feature>
<dbReference type="Pfam" id="PF00854">
    <property type="entry name" value="PTR2"/>
    <property type="match status" value="1"/>
</dbReference>
<feature type="transmembrane region" description="Helical" evidence="6">
    <location>
        <begin position="529"/>
        <end position="548"/>
    </location>
</feature>
<protein>
    <submittedName>
        <fullName evidence="7">Uncharacterized protein</fullName>
    </submittedName>
</protein>
<gene>
    <name evidence="7" type="ORF">MKW98_022946</name>
</gene>
<feature type="transmembrane region" description="Helical" evidence="6">
    <location>
        <begin position="446"/>
        <end position="467"/>
    </location>
</feature>
<dbReference type="PANTHER" id="PTHR11654">
    <property type="entry name" value="OLIGOPEPTIDE TRANSPORTER-RELATED"/>
    <property type="match status" value="1"/>
</dbReference>
<comment type="subcellular location">
    <subcellularLocation>
        <location evidence="1">Membrane</location>
        <topology evidence="1">Multi-pass membrane protein</topology>
    </subcellularLocation>
</comment>
<keyword evidence="8" id="KW-1185">Reference proteome</keyword>
<proteinExistence type="inferred from homology"/>
<dbReference type="InterPro" id="IPR000109">
    <property type="entry name" value="POT_fam"/>
</dbReference>
<dbReference type="SUPFAM" id="SSF103473">
    <property type="entry name" value="MFS general substrate transporter"/>
    <property type="match status" value="1"/>
</dbReference>
<evidence type="ECO:0000256" key="1">
    <source>
        <dbReference type="ARBA" id="ARBA00004141"/>
    </source>
</evidence>
<evidence type="ECO:0000313" key="8">
    <source>
        <dbReference type="Proteomes" id="UP001202328"/>
    </source>
</evidence>
<evidence type="ECO:0000256" key="3">
    <source>
        <dbReference type="ARBA" id="ARBA00022692"/>
    </source>
</evidence>